<dbReference type="PANTHER" id="PTHR12993">
    <property type="entry name" value="N-ACETYLGLUCOSAMINYL-PHOSPHATIDYLINOSITOL DE-N-ACETYLASE-RELATED"/>
    <property type="match status" value="1"/>
</dbReference>
<accession>B2JBH7</accession>
<reference evidence="2" key="1">
    <citation type="submission" date="2008-04" db="EMBL/GenBank/DDBJ databases">
        <title>Complete sequence of plasmid 2 of Nostoc punctiforme ATCC 29133.</title>
        <authorList>
            <consortium name="US DOE Joint Genome Institute"/>
            <person name="Copeland A."/>
            <person name="Lucas S."/>
            <person name="Lapidus A."/>
            <person name="Glavina del Rio T."/>
            <person name="Dalin E."/>
            <person name="Tice H."/>
            <person name="Pitluck S."/>
            <person name="Chain P."/>
            <person name="Malfatti S."/>
            <person name="Shin M."/>
            <person name="Vergez L."/>
            <person name="Schmutz J."/>
            <person name="Larimer F."/>
            <person name="Land M."/>
            <person name="Hauser L."/>
            <person name="Kyrpides N."/>
            <person name="Kim E."/>
            <person name="Meeks J.C."/>
            <person name="Elhai J."/>
            <person name="Campbell E.L."/>
            <person name="Thiel T."/>
            <person name="Longmire J."/>
            <person name="Potts M."/>
            <person name="Atlas R."/>
        </authorList>
    </citation>
    <scope>NUCLEOTIDE SEQUENCE [LARGE SCALE GENOMIC DNA]</scope>
    <source>
        <strain evidence="2">ATCC 29133 / PCC 73102</strain>
        <plasmid evidence="2">Plasmid pNPUN02</plasmid>
    </source>
</reference>
<dbReference type="GO" id="GO:0016811">
    <property type="term" value="F:hydrolase activity, acting on carbon-nitrogen (but not peptide) bonds, in linear amides"/>
    <property type="evidence" value="ECO:0007669"/>
    <property type="project" value="TreeGrafter"/>
</dbReference>
<dbReference type="InterPro" id="IPR024078">
    <property type="entry name" value="LmbE-like_dom_sf"/>
</dbReference>
<dbReference type="RefSeq" id="WP_012413289.1">
    <property type="nucleotide sequence ID" value="NC_010632.1"/>
</dbReference>
<evidence type="ECO:0000313" key="2">
    <source>
        <dbReference type="Proteomes" id="UP000001191"/>
    </source>
</evidence>
<dbReference type="Proteomes" id="UP000001191">
    <property type="component" value="Plasmid pNPUN02"/>
</dbReference>
<geneLocation type="plasmid" evidence="1 2">
    <name>pNPUN02</name>
</geneLocation>
<sequence length="193" mass="22233">MQIIMYLTKVFYKVGDIPIFNPLYIHAYIIHQWLLNFRSQPLSVNQKSAIIFPPHQDDETLGCGGLIALKREMGIPIKVIFLTDGQKSHTAIPWVQPLENLIQVRKQEATTALHILGVEVSDIHFFDLIDGTLNHLSNEQYQNTIKHLVELIQTFNPGEIYVPHRKDNHPDHECTYKFVKAAVEQSQIELEIL</sequence>
<dbReference type="PhylomeDB" id="B2JBH7"/>
<evidence type="ECO:0000313" key="1">
    <source>
        <dbReference type="EMBL" id="ACC85281.1"/>
    </source>
</evidence>
<dbReference type="EMBL" id="CP001039">
    <property type="protein sequence ID" value="ACC85281.1"/>
    <property type="molecule type" value="Genomic_DNA"/>
</dbReference>
<organism evidence="1 2">
    <name type="scientific">Nostoc punctiforme (strain ATCC 29133 / PCC 73102)</name>
    <dbReference type="NCBI Taxonomy" id="63737"/>
    <lineage>
        <taxon>Bacteria</taxon>
        <taxon>Bacillati</taxon>
        <taxon>Cyanobacteriota</taxon>
        <taxon>Cyanophyceae</taxon>
        <taxon>Nostocales</taxon>
        <taxon>Nostocaceae</taxon>
        <taxon>Nostoc</taxon>
    </lineage>
</organism>
<dbReference type="Gene3D" id="3.40.50.10320">
    <property type="entry name" value="LmbE-like"/>
    <property type="match status" value="1"/>
</dbReference>
<dbReference type="SUPFAM" id="SSF102588">
    <property type="entry name" value="LmbE-like"/>
    <property type="match status" value="1"/>
</dbReference>
<gene>
    <name evidence="1" type="ordered locus">Npun_BF153</name>
</gene>
<dbReference type="InterPro" id="IPR003737">
    <property type="entry name" value="GlcNAc_PI_deacetylase-related"/>
</dbReference>
<protein>
    <submittedName>
        <fullName evidence="1">LmbE family protein</fullName>
    </submittedName>
</protein>
<dbReference type="HOGENOM" id="CLU_049311_0_1_3"/>
<proteinExistence type="predicted"/>
<name>B2JBH7_NOSP7</name>
<dbReference type="KEGG" id="npu:Npun_BF153"/>
<dbReference type="AlphaFoldDB" id="B2JBH7"/>
<dbReference type="Pfam" id="PF02585">
    <property type="entry name" value="PIG-L"/>
    <property type="match status" value="1"/>
</dbReference>
<dbReference type="EnsemblBacteria" id="ACC85281">
    <property type="protein sequence ID" value="ACC85281"/>
    <property type="gene ID" value="Npun_BF153"/>
</dbReference>
<keyword evidence="2" id="KW-1185">Reference proteome</keyword>
<keyword evidence="1" id="KW-0614">Plasmid</keyword>
<dbReference type="PANTHER" id="PTHR12993:SF29">
    <property type="entry name" value="BLR3841 PROTEIN"/>
    <property type="match status" value="1"/>
</dbReference>